<dbReference type="OrthoDB" id="1938246at2759"/>
<dbReference type="EMBL" id="JACXVP010000009">
    <property type="protein sequence ID" value="KAG5585380.1"/>
    <property type="molecule type" value="Genomic_DNA"/>
</dbReference>
<sequence>MSVFPMLANVIDRMDAIRRNFLWQENCDPNDHNFHLVKWDEVMQSKRVGGLGIRTSGCGRRQSRLGLEWRPNGLPTCPHNLMGLEYGGLLEVSGSGLLTTINQGGKWGKNTTLGRCVGWTRKFKEQVA</sequence>
<dbReference type="Proteomes" id="UP000824120">
    <property type="component" value="Chromosome 9"/>
</dbReference>
<evidence type="ECO:0000313" key="1">
    <source>
        <dbReference type="EMBL" id="KAG5585380.1"/>
    </source>
</evidence>
<name>A0A9J5XDU6_SOLCO</name>
<keyword evidence="2" id="KW-1185">Reference proteome</keyword>
<proteinExistence type="predicted"/>
<accession>A0A9J5XDU6</accession>
<reference evidence="1 2" key="1">
    <citation type="submission" date="2020-09" db="EMBL/GenBank/DDBJ databases">
        <title>De no assembly of potato wild relative species, Solanum commersonii.</title>
        <authorList>
            <person name="Cho K."/>
        </authorList>
    </citation>
    <scope>NUCLEOTIDE SEQUENCE [LARGE SCALE GENOMIC DNA]</scope>
    <source>
        <strain evidence="1">LZ3.2</strain>
        <tissue evidence="1">Leaf</tissue>
    </source>
</reference>
<organism evidence="1 2">
    <name type="scientific">Solanum commersonii</name>
    <name type="common">Commerson's wild potato</name>
    <name type="synonym">Commerson's nightshade</name>
    <dbReference type="NCBI Taxonomy" id="4109"/>
    <lineage>
        <taxon>Eukaryota</taxon>
        <taxon>Viridiplantae</taxon>
        <taxon>Streptophyta</taxon>
        <taxon>Embryophyta</taxon>
        <taxon>Tracheophyta</taxon>
        <taxon>Spermatophyta</taxon>
        <taxon>Magnoliopsida</taxon>
        <taxon>eudicotyledons</taxon>
        <taxon>Gunneridae</taxon>
        <taxon>Pentapetalae</taxon>
        <taxon>asterids</taxon>
        <taxon>lamiids</taxon>
        <taxon>Solanales</taxon>
        <taxon>Solanaceae</taxon>
        <taxon>Solanoideae</taxon>
        <taxon>Solaneae</taxon>
        <taxon>Solanum</taxon>
    </lineage>
</organism>
<gene>
    <name evidence="1" type="ORF">H5410_045814</name>
</gene>
<protein>
    <submittedName>
        <fullName evidence="1">Uncharacterized protein</fullName>
    </submittedName>
</protein>
<dbReference type="AlphaFoldDB" id="A0A9J5XDU6"/>
<comment type="caution">
    <text evidence="1">The sequence shown here is derived from an EMBL/GenBank/DDBJ whole genome shotgun (WGS) entry which is preliminary data.</text>
</comment>
<evidence type="ECO:0000313" key="2">
    <source>
        <dbReference type="Proteomes" id="UP000824120"/>
    </source>
</evidence>